<reference evidence="1" key="1">
    <citation type="journal article" date="2023" name="Mol. Phylogenet. Evol.">
        <title>Genome-scale phylogeny and comparative genomics of the fungal order Sordariales.</title>
        <authorList>
            <person name="Hensen N."/>
            <person name="Bonometti L."/>
            <person name="Westerberg I."/>
            <person name="Brannstrom I.O."/>
            <person name="Guillou S."/>
            <person name="Cros-Aarteil S."/>
            <person name="Calhoun S."/>
            <person name="Haridas S."/>
            <person name="Kuo A."/>
            <person name="Mondo S."/>
            <person name="Pangilinan J."/>
            <person name="Riley R."/>
            <person name="LaButti K."/>
            <person name="Andreopoulos B."/>
            <person name="Lipzen A."/>
            <person name="Chen C."/>
            <person name="Yan M."/>
            <person name="Daum C."/>
            <person name="Ng V."/>
            <person name="Clum A."/>
            <person name="Steindorff A."/>
            <person name="Ohm R.A."/>
            <person name="Martin F."/>
            <person name="Silar P."/>
            <person name="Natvig D.O."/>
            <person name="Lalanne C."/>
            <person name="Gautier V."/>
            <person name="Ament-Velasquez S.L."/>
            <person name="Kruys A."/>
            <person name="Hutchinson M.I."/>
            <person name="Powell A.J."/>
            <person name="Barry K."/>
            <person name="Miller A.N."/>
            <person name="Grigoriev I.V."/>
            <person name="Debuchy R."/>
            <person name="Gladieux P."/>
            <person name="Hiltunen Thoren M."/>
            <person name="Johannesson H."/>
        </authorList>
    </citation>
    <scope>NUCLEOTIDE SEQUENCE</scope>
    <source>
        <strain evidence="1">CBS 731.68</strain>
    </source>
</reference>
<evidence type="ECO:0000313" key="2">
    <source>
        <dbReference type="Proteomes" id="UP001302602"/>
    </source>
</evidence>
<dbReference type="GeneID" id="87824341"/>
<organism evidence="1 2">
    <name type="scientific">Parathielavia appendiculata</name>
    <dbReference type="NCBI Taxonomy" id="2587402"/>
    <lineage>
        <taxon>Eukaryota</taxon>
        <taxon>Fungi</taxon>
        <taxon>Dikarya</taxon>
        <taxon>Ascomycota</taxon>
        <taxon>Pezizomycotina</taxon>
        <taxon>Sordariomycetes</taxon>
        <taxon>Sordariomycetidae</taxon>
        <taxon>Sordariales</taxon>
        <taxon>Chaetomiaceae</taxon>
        <taxon>Parathielavia</taxon>
    </lineage>
</organism>
<comment type="caution">
    <text evidence="1">The sequence shown here is derived from an EMBL/GenBank/DDBJ whole genome shotgun (WGS) entry which is preliminary data.</text>
</comment>
<name>A0AAN6Z3L4_9PEZI</name>
<reference evidence="1" key="2">
    <citation type="submission" date="2023-05" db="EMBL/GenBank/DDBJ databases">
        <authorList>
            <consortium name="Lawrence Berkeley National Laboratory"/>
            <person name="Steindorff A."/>
            <person name="Hensen N."/>
            <person name="Bonometti L."/>
            <person name="Westerberg I."/>
            <person name="Brannstrom I.O."/>
            <person name="Guillou S."/>
            <person name="Cros-Aarteil S."/>
            <person name="Calhoun S."/>
            <person name="Haridas S."/>
            <person name="Kuo A."/>
            <person name="Mondo S."/>
            <person name="Pangilinan J."/>
            <person name="Riley R."/>
            <person name="Labutti K."/>
            <person name="Andreopoulos B."/>
            <person name="Lipzen A."/>
            <person name="Chen C."/>
            <person name="Yanf M."/>
            <person name="Daum C."/>
            <person name="Ng V."/>
            <person name="Clum A."/>
            <person name="Ohm R."/>
            <person name="Martin F."/>
            <person name="Silar P."/>
            <person name="Natvig D."/>
            <person name="Lalanne C."/>
            <person name="Gautier V."/>
            <person name="Ament-Velasquez S.L."/>
            <person name="Kruys A."/>
            <person name="Hutchinson M.I."/>
            <person name="Powell A.J."/>
            <person name="Barry K."/>
            <person name="Miller A.N."/>
            <person name="Grigoriev I.V."/>
            <person name="Debuchy R."/>
            <person name="Gladieux P."/>
            <person name="Thoren M.H."/>
            <person name="Johannesson H."/>
        </authorList>
    </citation>
    <scope>NUCLEOTIDE SEQUENCE</scope>
    <source>
        <strain evidence="1">CBS 731.68</strain>
    </source>
</reference>
<protein>
    <submittedName>
        <fullName evidence="1">Uncharacterized protein</fullName>
    </submittedName>
</protein>
<proteinExistence type="predicted"/>
<keyword evidence="2" id="KW-1185">Reference proteome</keyword>
<accession>A0AAN6Z3L4</accession>
<dbReference type="RefSeq" id="XP_062646600.1">
    <property type="nucleotide sequence ID" value="XM_062787571.1"/>
</dbReference>
<dbReference type="Proteomes" id="UP001302602">
    <property type="component" value="Unassembled WGS sequence"/>
</dbReference>
<dbReference type="EMBL" id="MU853230">
    <property type="protein sequence ID" value="KAK4122829.1"/>
    <property type="molecule type" value="Genomic_DNA"/>
</dbReference>
<dbReference type="AlphaFoldDB" id="A0AAN6Z3L4"/>
<sequence>MVDGTSKEAFEDAALFRFCMPPASTKFCYLVVVECENSSMGGRLGSFRRDDSQPGFGPSEWSTDLTHRKLGTSGSCISNFDLRIGGAFPLEHSGLCRLLRLGRLGGRQPHRACSVGCQHRSLPGHVDSVWPVPSHPFPSTPWILRRNPSAILRKFFL</sequence>
<evidence type="ECO:0000313" key="1">
    <source>
        <dbReference type="EMBL" id="KAK4122829.1"/>
    </source>
</evidence>
<gene>
    <name evidence="1" type="ORF">N657DRAFT_481361</name>
</gene>